<reference key="2">
    <citation type="submission" date="2011-08" db="EMBL/GenBank/DDBJ databases">
        <title>Genome sequence of Naumovozyma castellii.</title>
        <authorList>
            <person name="Gordon J.L."/>
            <person name="Armisen D."/>
            <person name="Proux-Wera E."/>
            <person name="OhEigeartaigh S.S."/>
            <person name="Byrne K.P."/>
            <person name="Wolfe K.H."/>
        </authorList>
    </citation>
    <scope>NUCLEOTIDE SEQUENCE</scope>
    <source>
        <strain>Type strain:CBS 4309</strain>
    </source>
</reference>
<evidence type="ECO:0000313" key="2">
    <source>
        <dbReference type="Proteomes" id="UP000001640"/>
    </source>
</evidence>
<dbReference type="GeneID" id="96900389"/>
<dbReference type="InParanoid" id="G0V612"/>
<proteinExistence type="predicted"/>
<keyword evidence="2" id="KW-1185">Reference proteome</keyword>
<reference evidence="2" key="1">
    <citation type="journal article" date="2011" name="Proc. Natl. Acad. Sci. U.S.A.">
        <title>Evolutionary erosion of yeast sex chromosomes by mating-type switching accidents.</title>
        <authorList>
            <person name="Gordon J.L."/>
            <person name="Armisen D."/>
            <person name="Proux-Wera E."/>
            <person name="Oheigeartaigh S.S."/>
            <person name="Byrne K.P."/>
            <person name="Wolfe K.H."/>
        </authorList>
    </citation>
    <scope>NUCLEOTIDE SEQUENCE [LARGE SCALE GENOMIC DNA]</scope>
    <source>
        <strain evidence="2">ATCC 76901 / BCRC 22586 / CBS 4309 / NBRC 1992 / NRRL Y-12630</strain>
    </source>
</reference>
<dbReference type="Proteomes" id="UP000001640">
    <property type="component" value="Chromosome 1"/>
</dbReference>
<gene>
    <name evidence="1" type="primary">NCAS0A03440</name>
    <name evidence="1" type="ordered locus">NCAS_0A03440</name>
</gene>
<evidence type="ECO:0000313" key="1">
    <source>
        <dbReference type="EMBL" id="CCC66902.1"/>
    </source>
</evidence>
<name>G0V612_NAUCA</name>
<organism evidence="1 2">
    <name type="scientific">Naumovozyma castellii</name>
    <name type="common">Yeast</name>
    <name type="synonym">Saccharomyces castellii</name>
    <dbReference type="NCBI Taxonomy" id="27288"/>
    <lineage>
        <taxon>Eukaryota</taxon>
        <taxon>Fungi</taxon>
        <taxon>Dikarya</taxon>
        <taxon>Ascomycota</taxon>
        <taxon>Saccharomycotina</taxon>
        <taxon>Saccharomycetes</taxon>
        <taxon>Saccharomycetales</taxon>
        <taxon>Saccharomycetaceae</taxon>
        <taxon>Naumovozyma</taxon>
    </lineage>
</organism>
<dbReference type="RefSeq" id="XP_003673291.1">
    <property type="nucleotide sequence ID" value="XM_003673243.1"/>
</dbReference>
<dbReference type="EMBL" id="HE576752">
    <property type="protein sequence ID" value="CCC66902.1"/>
    <property type="molecule type" value="Genomic_DNA"/>
</dbReference>
<dbReference type="HOGENOM" id="CLU_1116002_0_0_1"/>
<accession>G0V612</accession>
<dbReference type="KEGG" id="ncs:NCAS_0A03440"/>
<dbReference type="AlphaFoldDB" id="G0V612"/>
<protein>
    <submittedName>
        <fullName evidence="1">Uncharacterized protein</fullName>
    </submittedName>
</protein>
<sequence length="249" mass="29575">MASSIKINNSLFAGAEQYMNFNTLSIKEECEKEEEDFDVFEETEEYLGNTPDSSYLNAEAFERERLNRCYQMNLQRSNDDFAIEESSTDNEETRRCQKFTYLERKRIFAKKNREREIPRREVFYNEGDSYNHEYYLDDETLFENDPCNSPFSGESSEVLEPLCFIKQTPSRYNIRSKPATPEKAASLRLLIEEYDRLHGRPSILQLVPANRRNTFPFSNEGTVINCQSFDDHRIDYPDREQLKRQPEFY</sequence>